<dbReference type="Proteomes" id="UP000256297">
    <property type="component" value="Chromosome CBM2589_a"/>
</dbReference>
<accession>A0A976A9F6</accession>
<reference evidence="1 2" key="1">
    <citation type="submission" date="2018-01" db="EMBL/GenBank/DDBJ databases">
        <authorList>
            <person name="Clerissi C."/>
        </authorList>
    </citation>
    <scope>NUCLEOTIDE SEQUENCE [LARGE SCALE GENOMIC DNA]</scope>
    <source>
        <strain evidence="1">Cupriavidus taiwanensis STM 3521</strain>
    </source>
</reference>
<sequence>MEYRSPGRNPACLFETGVYDLGTYSGNPDDSAQEIANIAPSRDIQVTHPFIGVPPWKP</sequence>
<dbReference type="AlphaFoldDB" id="A0A976A9F6"/>
<evidence type="ECO:0000313" key="2">
    <source>
        <dbReference type="Proteomes" id="UP000256297"/>
    </source>
</evidence>
<dbReference type="EMBL" id="OFSP01000039">
    <property type="protein sequence ID" value="SOY68857.1"/>
    <property type="molecule type" value="Genomic_DNA"/>
</dbReference>
<name>A0A976A9F6_9BURK</name>
<gene>
    <name evidence="1" type="ORF">CBM2589_A90327</name>
</gene>
<organism evidence="1 2">
    <name type="scientific">Cupriavidus taiwanensis</name>
    <dbReference type="NCBI Taxonomy" id="164546"/>
    <lineage>
        <taxon>Bacteria</taxon>
        <taxon>Pseudomonadati</taxon>
        <taxon>Pseudomonadota</taxon>
        <taxon>Betaproteobacteria</taxon>
        <taxon>Burkholderiales</taxon>
        <taxon>Burkholderiaceae</taxon>
        <taxon>Cupriavidus</taxon>
    </lineage>
</organism>
<evidence type="ECO:0000313" key="1">
    <source>
        <dbReference type="EMBL" id="SOY68857.1"/>
    </source>
</evidence>
<proteinExistence type="predicted"/>
<protein>
    <submittedName>
        <fullName evidence="1">Uncharacterized protein</fullName>
    </submittedName>
</protein>
<comment type="caution">
    <text evidence="1">The sequence shown here is derived from an EMBL/GenBank/DDBJ whole genome shotgun (WGS) entry which is preliminary data.</text>
</comment>